<dbReference type="Proteomes" id="UP000730618">
    <property type="component" value="Unassembled WGS sequence"/>
</dbReference>
<feature type="transmembrane region" description="Helical" evidence="3">
    <location>
        <begin position="307"/>
        <end position="331"/>
    </location>
</feature>
<feature type="transmembrane region" description="Helical" evidence="3">
    <location>
        <begin position="273"/>
        <end position="295"/>
    </location>
</feature>
<keyword evidence="3" id="KW-0472">Membrane</keyword>
<feature type="transmembrane region" description="Helical" evidence="3">
    <location>
        <begin position="12"/>
        <end position="28"/>
    </location>
</feature>
<feature type="domain" description="Acyltransferase 3" evidence="4">
    <location>
        <begin position="11"/>
        <end position="328"/>
    </location>
</feature>
<dbReference type="PANTHER" id="PTHR23028">
    <property type="entry name" value="ACETYLTRANSFERASE"/>
    <property type="match status" value="1"/>
</dbReference>
<feature type="transmembrane region" description="Helical" evidence="3">
    <location>
        <begin position="185"/>
        <end position="206"/>
    </location>
</feature>
<feature type="transmembrane region" description="Helical" evidence="3">
    <location>
        <begin position="218"/>
        <end position="234"/>
    </location>
</feature>
<evidence type="ECO:0000313" key="5">
    <source>
        <dbReference type="EMBL" id="CAG7645632.1"/>
    </source>
</evidence>
<comment type="caution">
    <text evidence="5">The sequence shown here is derived from an EMBL/GenBank/DDBJ whole genome shotgun (WGS) entry which is preliminary data.</text>
</comment>
<feature type="transmembrane region" description="Helical" evidence="3">
    <location>
        <begin position="246"/>
        <end position="266"/>
    </location>
</feature>
<sequence>MKPKLQMMPIQAARGIAVMLVMLFHASQMGQKYFQYDFLGVSSLGKSGAYTFFFALTGYLMYTLYRDRFGNQAEAAPFLLKRFLRIYPLYWLIMAAVVPIYFMYPAFGLGYEREPSVIIRSMLLWPQAHAPILGVAWSLSYVICFYLIFSLLFVLREKLAIAVFSSWLSMIVLHALGFIQVKDTLLLQFLFSEIHLEFFSGVLVAYAAQRNKIRGSSVLWLASGAALYPVLWLLRLKFPNFPYVDLLYTAGSALILTGVVQWKAAYSRFLKPLAACGDASYSILLASLPALSIMLKLARAAHLADFVGIPATVTVCYVFALLFCLFVYRWIEKPLHARLKQTIVPRSLHKLNYVKEKAATP</sequence>
<evidence type="ECO:0000256" key="3">
    <source>
        <dbReference type="SAM" id="Phobius"/>
    </source>
</evidence>
<comment type="subcellular location">
    <subcellularLocation>
        <location evidence="1">Membrane</location>
    </subcellularLocation>
</comment>
<feature type="transmembrane region" description="Helical" evidence="3">
    <location>
        <begin position="128"/>
        <end position="152"/>
    </location>
</feature>
<dbReference type="Pfam" id="PF01757">
    <property type="entry name" value="Acyl_transf_3"/>
    <property type="match status" value="1"/>
</dbReference>
<gene>
    <name evidence="5" type="ORF">PAECIP111802_03567</name>
</gene>
<protein>
    <recommendedName>
        <fullName evidence="4">Acyltransferase 3 domain-containing protein</fullName>
    </recommendedName>
</protein>
<accession>A0ABN7TPV0</accession>
<dbReference type="InterPro" id="IPR050879">
    <property type="entry name" value="Acyltransferase_3"/>
</dbReference>
<proteinExistence type="inferred from homology"/>
<comment type="similarity">
    <text evidence="2">Belongs to the acyltransferase 3 family.</text>
</comment>
<evidence type="ECO:0000256" key="2">
    <source>
        <dbReference type="ARBA" id="ARBA00007400"/>
    </source>
</evidence>
<keyword evidence="6" id="KW-1185">Reference proteome</keyword>
<dbReference type="InterPro" id="IPR002656">
    <property type="entry name" value="Acyl_transf_3_dom"/>
</dbReference>
<feature type="transmembrane region" description="Helical" evidence="3">
    <location>
        <begin position="159"/>
        <end position="179"/>
    </location>
</feature>
<keyword evidence="3" id="KW-1133">Transmembrane helix</keyword>
<name>A0ABN7TPV0_9BACL</name>
<organism evidence="5 6">
    <name type="scientific">Paenibacillus allorhizosphaerae</name>
    <dbReference type="NCBI Taxonomy" id="2849866"/>
    <lineage>
        <taxon>Bacteria</taxon>
        <taxon>Bacillati</taxon>
        <taxon>Bacillota</taxon>
        <taxon>Bacilli</taxon>
        <taxon>Bacillales</taxon>
        <taxon>Paenibacillaceae</taxon>
        <taxon>Paenibacillus</taxon>
    </lineage>
</organism>
<evidence type="ECO:0000256" key="1">
    <source>
        <dbReference type="ARBA" id="ARBA00004370"/>
    </source>
</evidence>
<feature type="transmembrane region" description="Helical" evidence="3">
    <location>
        <begin position="86"/>
        <end position="108"/>
    </location>
</feature>
<keyword evidence="3" id="KW-0812">Transmembrane</keyword>
<reference evidence="5 6" key="1">
    <citation type="submission" date="2021-06" db="EMBL/GenBank/DDBJ databases">
        <authorList>
            <person name="Criscuolo A."/>
        </authorList>
    </citation>
    <scope>NUCLEOTIDE SEQUENCE [LARGE SCALE GENOMIC DNA]</scope>
    <source>
        <strain evidence="6">CIP 111802</strain>
    </source>
</reference>
<feature type="transmembrane region" description="Helical" evidence="3">
    <location>
        <begin position="48"/>
        <end position="65"/>
    </location>
</feature>
<evidence type="ECO:0000259" key="4">
    <source>
        <dbReference type="Pfam" id="PF01757"/>
    </source>
</evidence>
<dbReference type="PANTHER" id="PTHR23028:SF131">
    <property type="entry name" value="BLR2367 PROTEIN"/>
    <property type="match status" value="1"/>
</dbReference>
<evidence type="ECO:0000313" key="6">
    <source>
        <dbReference type="Proteomes" id="UP000730618"/>
    </source>
</evidence>
<dbReference type="RefSeq" id="WP_218099862.1">
    <property type="nucleotide sequence ID" value="NZ_CAJVCE010000009.1"/>
</dbReference>
<dbReference type="EMBL" id="CAJVCE010000009">
    <property type="protein sequence ID" value="CAG7645632.1"/>
    <property type="molecule type" value="Genomic_DNA"/>
</dbReference>